<dbReference type="AlphaFoldDB" id="A0A0E9UFY2"/>
<reference evidence="1" key="1">
    <citation type="submission" date="2014-11" db="EMBL/GenBank/DDBJ databases">
        <authorList>
            <person name="Amaro Gonzalez C."/>
        </authorList>
    </citation>
    <scope>NUCLEOTIDE SEQUENCE</scope>
</reference>
<accession>A0A0E9UFY2</accession>
<evidence type="ECO:0000313" key="1">
    <source>
        <dbReference type="EMBL" id="JAH64170.1"/>
    </source>
</evidence>
<sequence length="50" mass="5838">MHIFLETRGVRITKSPWRERTMLKADSQHIRTKPIGVELDWALSQSQSDS</sequence>
<reference evidence="1" key="2">
    <citation type="journal article" date="2015" name="Fish Shellfish Immunol.">
        <title>Early steps in the European eel (Anguilla anguilla)-Vibrio vulnificus interaction in the gills: Role of the RtxA13 toxin.</title>
        <authorList>
            <person name="Callol A."/>
            <person name="Pajuelo D."/>
            <person name="Ebbesson L."/>
            <person name="Teles M."/>
            <person name="MacKenzie S."/>
            <person name="Amaro C."/>
        </authorList>
    </citation>
    <scope>NUCLEOTIDE SEQUENCE</scope>
</reference>
<organism evidence="1">
    <name type="scientific">Anguilla anguilla</name>
    <name type="common">European freshwater eel</name>
    <name type="synonym">Muraena anguilla</name>
    <dbReference type="NCBI Taxonomy" id="7936"/>
    <lineage>
        <taxon>Eukaryota</taxon>
        <taxon>Metazoa</taxon>
        <taxon>Chordata</taxon>
        <taxon>Craniata</taxon>
        <taxon>Vertebrata</taxon>
        <taxon>Euteleostomi</taxon>
        <taxon>Actinopterygii</taxon>
        <taxon>Neopterygii</taxon>
        <taxon>Teleostei</taxon>
        <taxon>Anguilliformes</taxon>
        <taxon>Anguillidae</taxon>
        <taxon>Anguilla</taxon>
    </lineage>
</organism>
<protein>
    <submittedName>
        <fullName evidence="1">Uncharacterized protein</fullName>
    </submittedName>
</protein>
<name>A0A0E9UFY2_ANGAN</name>
<dbReference type="EMBL" id="GBXM01044407">
    <property type="protein sequence ID" value="JAH64170.1"/>
    <property type="molecule type" value="Transcribed_RNA"/>
</dbReference>
<proteinExistence type="predicted"/>